<dbReference type="OrthoDB" id="5295305at2"/>
<evidence type="ECO:0000259" key="1">
    <source>
        <dbReference type="PROSITE" id="PS51186"/>
    </source>
</evidence>
<dbReference type="Proteomes" id="UP000292445">
    <property type="component" value="Unassembled WGS sequence"/>
</dbReference>
<name>A0A4Q7N8G2_9BURK</name>
<dbReference type="PROSITE" id="PS51186">
    <property type="entry name" value="GNAT"/>
    <property type="match status" value="1"/>
</dbReference>
<dbReference type="PANTHER" id="PTHR43610:SF1">
    <property type="entry name" value="N-ACETYLTRANSFERASE DOMAIN-CONTAINING PROTEIN"/>
    <property type="match status" value="1"/>
</dbReference>
<evidence type="ECO:0000313" key="2">
    <source>
        <dbReference type="EMBL" id="RZS78343.1"/>
    </source>
</evidence>
<evidence type="ECO:0000313" key="3">
    <source>
        <dbReference type="Proteomes" id="UP000292445"/>
    </source>
</evidence>
<dbReference type="SUPFAM" id="SSF55729">
    <property type="entry name" value="Acyl-CoA N-acyltransferases (Nat)"/>
    <property type="match status" value="1"/>
</dbReference>
<dbReference type="PANTHER" id="PTHR43610">
    <property type="entry name" value="BLL6696 PROTEIN"/>
    <property type="match status" value="1"/>
</dbReference>
<dbReference type="InterPro" id="IPR000182">
    <property type="entry name" value="GNAT_dom"/>
</dbReference>
<organism evidence="2 3">
    <name type="scientific">Pigmentiphaga kullae</name>
    <dbReference type="NCBI Taxonomy" id="151784"/>
    <lineage>
        <taxon>Bacteria</taxon>
        <taxon>Pseudomonadati</taxon>
        <taxon>Pseudomonadota</taxon>
        <taxon>Betaproteobacteria</taxon>
        <taxon>Burkholderiales</taxon>
        <taxon>Alcaligenaceae</taxon>
        <taxon>Pigmentiphaga</taxon>
    </lineage>
</organism>
<comment type="caution">
    <text evidence="2">The sequence shown here is derived from an EMBL/GenBank/DDBJ whole genome shotgun (WGS) entry which is preliminary data.</text>
</comment>
<sequence length="205" mass="23288">MSQYSLIGNLVVLRPLAREDAAALVAAARDQDAWRTLYTQIPAEPAAAEAYIEAALRARDMGESMPFATTLREDGRVVGSTRYCRIEPAHRKREIGYTWIGGSWQRTFVNTEAKYLMLRHAFEGLGCQRVQLQTDELNQQSRRAIERLGARLEGILRNDRIMPDGRRRHSAMYSIVDEEWPRVRAGLEAAMRRRGLEPAMEVAEG</sequence>
<dbReference type="AlphaFoldDB" id="A0A4Q7N8G2"/>
<dbReference type="Pfam" id="PF13302">
    <property type="entry name" value="Acetyltransf_3"/>
    <property type="match status" value="1"/>
</dbReference>
<dbReference type="Gene3D" id="3.40.630.30">
    <property type="match status" value="1"/>
</dbReference>
<protein>
    <submittedName>
        <fullName evidence="2">RimJ/RimL family protein N-acetyltransferase</fullName>
    </submittedName>
</protein>
<dbReference type="GO" id="GO:0016747">
    <property type="term" value="F:acyltransferase activity, transferring groups other than amino-acyl groups"/>
    <property type="evidence" value="ECO:0007669"/>
    <property type="project" value="InterPro"/>
</dbReference>
<reference evidence="2 3" key="1">
    <citation type="submission" date="2019-02" db="EMBL/GenBank/DDBJ databases">
        <title>Genomic Encyclopedia of Type Strains, Phase IV (KMG-IV): sequencing the most valuable type-strain genomes for metagenomic binning, comparative biology and taxonomic classification.</title>
        <authorList>
            <person name="Goeker M."/>
        </authorList>
    </citation>
    <scope>NUCLEOTIDE SEQUENCE [LARGE SCALE GENOMIC DNA]</scope>
    <source>
        <strain evidence="2 3">K24</strain>
    </source>
</reference>
<feature type="domain" description="N-acetyltransferase" evidence="1">
    <location>
        <begin position="11"/>
        <end position="167"/>
    </location>
</feature>
<proteinExistence type="predicted"/>
<dbReference type="EMBL" id="SGXC01000003">
    <property type="protein sequence ID" value="RZS78343.1"/>
    <property type="molecule type" value="Genomic_DNA"/>
</dbReference>
<keyword evidence="3" id="KW-1185">Reference proteome</keyword>
<gene>
    <name evidence="2" type="ORF">EV675_4988</name>
</gene>
<dbReference type="InterPro" id="IPR016181">
    <property type="entry name" value="Acyl_CoA_acyltransferase"/>
</dbReference>
<accession>A0A4Q7N8G2</accession>
<keyword evidence="2" id="KW-0808">Transferase</keyword>
<dbReference type="RefSeq" id="WP_130361045.1">
    <property type="nucleotide sequence ID" value="NZ_SGXC01000003.1"/>
</dbReference>